<reference evidence="3" key="1">
    <citation type="submission" date="2020-03" db="EMBL/GenBank/DDBJ databases">
        <authorList>
            <person name="Weist P."/>
        </authorList>
    </citation>
    <scope>NUCLEOTIDE SEQUENCE</scope>
</reference>
<evidence type="ECO:0000313" key="4">
    <source>
        <dbReference type="Proteomes" id="UP001153269"/>
    </source>
</evidence>
<dbReference type="InterPro" id="IPR001910">
    <property type="entry name" value="Inosine/uridine_hydrolase_dom"/>
</dbReference>
<accession>A0A9N7VTF3</accession>
<keyword evidence="4" id="KW-1185">Reference proteome</keyword>
<feature type="domain" description="Inosine/uridine-preferring nucleoside hydrolase" evidence="2">
    <location>
        <begin position="82"/>
        <end position="386"/>
    </location>
</feature>
<dbReference type="PANTHER" id="PTHR46190:SF1">
    <property type="entry name" value="SI:CH211-201H21.5"/>
    <property type="match status" value="1"/>
</dbReference>
<dbReference type="CDD" id="cd02649">
    <property type="entry name" value="nuc_hydro_CeIAG"/>
    <property type="match status" value="1"/>
</dbReference>
<dbReference type="Gene3D" id="3.90.245.10">
    <property type="entry name" value="Ribonucleoside hydrolase-like"/>
    <property type="match status" value="1"/>
</dbReference>
<gene>
    <name evidence="3" type="ORF">PLEPLA_LOCUS44328</name>
</gene>
<dbReference type="EMBL" id="CADEAL010004302">
    <property type="protein sequence ID" value="CAB1456544.1"/>
    <property type="molecule type" value="Genomic_DNA"/>
</dbReference>
<sequence length="394" mass="42647">MTHFGSLKSVLFCMAVIFRQRLFVLRRVNAATFTCSVGRLCAADHPSGVRGGAPGCRHQRLSALHSVAGLCSSGSMMSKKLLVDVDCGVDDAQAIMLALAAPNVELLGVTCVHGNTAVDNVCKNVLRVLQACNKLEIPVFKGAAKPILGNTIDAGHFHGQDGLGDAPDPNPPGLDLIQKEGAVSAMIRIVNENPGEVSLVATAPLTNLALAVKLDPSLPSKLRGLYIMGGNTESRGNITVCGEFNFVADPEAAYIVLNEFKCPTYLACWEFTCYSKLSWEFCDAWLAQDTDKARFMARIFRYSIEVSKSERFEKEFVAGSGFVSCDSYAMAAAVDDSFITESDRYAVSVELTGTHTRGMMVVDTLGLLKSTNKAFIIKKVDMKKFEKMMMVALK</sequence>
<dbReference type="SUPFAM" id="SSF53590">
    <property type="entry name" value="Nucleoside hydrolase"/>
    <property type="match status" value="1"/>
</dbReference>
<evidence type="ECO:0000256" key="1">
    <source>
        <dbReference type="ARBA" id="ARBA00009176"/>
    </source>
</evidence>
<comment type="similarity">
    <text evidence="1">Belongs to the IUNH family.</text>
</comment>
<dbReference type="InterPro" id="IPR052775">
    <property type="entry name" value="IUN_hydrolase"/>
</dbReference>
<dbReference type="PANTHER" id="PTHR46190">
    <property type="entry name" value="SI:CH211-201H21.5-RELATED"/>
    <property type="match status" value="1"/>
</dbReference>
<dbReference type="InterPro" id="IPR036452">
    <property type="entry name" value="Ribo_hydro-like"/>
</dbReference>
<comment type="caution">
    <text evidence="3">The sequence shown here is derived from an EMBL/GenBank/DDBJ whole genome shotgun (WGS) entry which is preliminary data.</text>
</comment>
<dbReference type="Pfam" id="PF01156">
    <property type="entry name" value="IU_nuc_hydro"/>
    <property type="match status" value="1"/>
</dbReference>
<name>A0A9N7VTF3_PLEPL</name>
<protein>
    <recommendedName>
        <fullName evidence="2">Inosine/uridine-preferring nucleoside hydrolase domain-containing protein</fullName>
    </recommendedName>
</protein>
<proteinExistence type="inferred from homology"/>
<evidence type="ECO:0000259" key="2">
    <source>
        <dbReference type="Pfam" id="PF01156"/>
    </source>
</evidence>
<dbReference type="GO" id="GO:0016799">
    <property type="term" value="F:hydrolase activity, hydrolyzing N-glycosyl compounds"/>
    <property type="evidence" value="ECO:0007669"/>
    <property type="project" value="InterPro"/>
</dbReference>
<dbReference type="Proteomes" id="UP001153269">
    <property type="component" value="Unassembled WGS sequence"/>
</dbReference>
<organism evidence="3 4">
    <name type="scientific">Pleuronectes platessa</name>
    <name type="common">European plaice</name>
    <dbReference type="NCBI Taxonomy" id="8262"/>
    <lineage>
        <taxon>Eukaryota</taxon>
        <taxon>Metazoa</taxon>
        <taxon>Chordata</taxon>
        <taxon>Craniata</taxon>
        <taxon>Vertebrata</taxon>
        <taxon>Euteleostomi</taxon>
        <taxon>Actinopterygii</taxon>
        <taxon>Neopterygii</taxon>
        <taxon>Teleostei</taxon>
        <taxon>Neoteleostei</taxon>
        <taxon>Acanthomorphata</taxon>
        <taxon>Carangaria</taxon>
        <taxon>Pleuronectiformes</taxon>
        <taxon>Pleuronectoidei</taxon>
        <taxon>Pleuronectidae</taxon>
        <taxon>Pleuronectes</taxon>
    </lineage>
</organism>
<evidence type="ECO:0000313" key="3">
    <source>
        <dbReference type="EMBL" id="CAB1456544.1"/>
    </source>
</evidence>
<dbReference type="AlphaFoldDB" id="A0A9N7VTF3"/>